<feature type="region of interest" description="Disordered" evidence="2">
    <location>
        <begin position="657"/>
        <end position="689"/>
    </location>
</feature>
<dbReference type="OrthoDB" id="19232at2759"/>
<evidence type="ECO:0000256" key="2">
    <source>
        <dbReference type="SAM" id="MobiDB-lite"/>
    </source>
</evidence>
<evidence type="ECO:0000313" key="3">
    <source>
        <dbReference type="EMBL" id="KAG8631926.1"/>
    </source>
</evidence>
<dbReference type="Proteomes" id="UP000809789">
    <property type="component" value="Unassembled WGS sequence"/>
</dbReference>
<sequence length="1024" mass="110311">MEAIKQSVRPKHQVLILKCYPRLPKNSSAAEIKPNGSELSYLLYYASSRRSKLSKVGSFLEKKTVSDLYKNRTTSVQITLQILGAFLNDPAIGGAGPSGFGLFAPYILKILKEVLQNAHEAVLVEQAVSTWDGFCRHQDHVSLNADVDFRELYAEVVALWAGYATKEQVQHKTVQRRGKMRVGVTDNVKLRMAGLQALKSTADSETLGTEAGRQLGTVLPVVLQNLYDGDGDLDQIMELNAELETEEKDKGPKPRPSMMTMHEALNNDENGDARAAQFSVDEADRLADQEASLLALRCLKSVFTFENRALTRVATSSVLRFIVAHRPNPIKFEQRQSEDGEDQWAIQLFKAICVWTPVQDRFVAIFAAVEMLVQSSIVEDDLYRQLLLTRIISKLLASDINLIGLSVMDVLLGLLQHILKILRTGANTASPDSSTDDGSANDSARSSPSPDKPAASNAAPVIETEATRKVPVRIRLLRQLQQCVSNLAVHVYYTDQISDMITAILLRLKPSLPMHNNSLQVPHNASVTSGGMLSVNGDDNGSASHSEAGVTSNSSPRGTSARLIAAGFFFATPTARETALLAIARILTTANRATEVGQNYVSTHRNSVPLNVWEGTTWILRDPDVTVRSAFVKAFRTWLRFEMPKLGLEKSIEEEKKLDKQRKRKSLNTDLARRAASTASAKKAASKRNQTAVLQGIHLGVVESLKEETDKAPEDRPTPPQEFDLNTALNILQPTLGSTESADDKSTPARTIHLELSALNAELEDISTKLSLLPLDDFRALQIPNVPSVPNPPSPKNGTSFIPGPSSSSSGIPEEDESPQPPSAGSRQNSIRASSIAPSITGMRRGSSRSPAPGQVGAAAAGKFDRHDFANGGTSGSGEQIRVEELKRILDGEVVVPRSVSASSRARAGSGEGGGYGGLTVEKRSGSVAAAKRAASLSKDGRRGGSAVGLGGAGGSVSGRNESGATSGVDDESDSLVEYEGSWGTSFASPARERKEKRMELDQLLEGIRVDVREGGGGLGRAPV</sequence>
<feature type="compositionally biased region" description="Low complexity" evidence="2">
    <location>
        <begin position="898"/>
        <end position="909"/>
    </location>
</feature>
<dbReference type="PANTHER" id="PTHR47766:SF1">
    <property type="entry name" value="PROTEIN EFR3"/>
    <property type="match status" value="1"/>
</dbReference>
<proteinExistence type="inferred from homology"/>
<keyword evidence="4" id="KW-1185">Reference proteome</keyword>
<dbReference type="AlphaFoldDB" id="A0A8K0LCF0"/>
<evidence type="ECO:0008006" key="5">
    <source>
        <dbReference type="Google" id="ProtNLM"/>
    </source>
</evidence>
<dbReference type="Pfam" id="PF21072">
    <property type="entry name" value="EFR3"/>
    <property type="match status" value="2"/>
</dbReference>
<evidence type="ECO:0000313" key="4">
    <source>
        <dbReference type="Proteomes" id="UP000809789"/>
    </source>
</evidence>
<gene>
    <name evidence="3" type="ORF">KVT40_001066</name>
</gene>
<comment type="caution">
    <text evidence="3">The sequence shown here is derived from an EMBL/GenBank/DDBJ whole genome shotgun (WGS) entry which is preliminary data.</text>
</comment>
<feature type="region of interest" description="Disordered" evidence="2">
    <location>
        <begin position="523"/>
        <end position="557"/>
    </location>
</feature>
<accession>A0A8K0LCF0</accession>
<feature type="region of interest" description="Disordered" evidence="2">
    <location>
        <begin position="897"/>
        <end position="975"/>
    </location>
</feature>
<feature type="region of interest" description="Disordered" evidence="2">
    <location>
        <begin position="427"/>
        <end position="462"/>
    </location>
</feature>
<dbReference type="PANTHER" id="PTHR47766">
    <property type="entry name" value="PROTEIN EFR3"/>
    <property type="match status" value="1"/>
</dbReference>
<feature type="compositionally biased region" description="Low complexity" evidence="2">
    <location>
        <begin position="800"/>
        <end position="812"/>
    </location>
</feature>
<dbReference type="InterPro" id="IPR049150">
    <property type="entry name" value="EFR3_HEAT-like_rpt"/>
</dbReference>
<reference evidence="3" key="1">
    <citation type="submission" date="2021-07" db="EMBL/GenBank/DDBJ databases">
        <title>Elsinoe batatas strain:CRI-CJ2 Genome sequencing and assembly.</title>
        <authorList>
            <person name="Huang L."/>
        </authorList>
    </citation>
    <scope>NUCLEOTIDE SEQUENCE</scope>
    <source>
        <strain evidence="3">CRI-CJ2</strain>
    </source>
</reference>
<name>A0A8K0LCF0_9PEZI</name>
<dbReference type="GO" id="GO:0072659">
    <property type="term" value="P:protein localization to plasma membrane"/>
    <property type="evidence" value="ECO:0007669"/>
    <property type="project" value="InterPro"/>
</dbReference>
<evidence type="ECO:0000256" key="1">
    <source>
        <dbReference type="ARBA" id="ARBA00010216"/>
    </source>
</evidence>
<comment type="similarity">
    <text evidence="1">Belongs to the EFR3 family.</text>
</comment>
<dbReference type="GO" id="GO:0005886">
    <property type="term" value="C:plasma membrane"/>
    <property type="evidence" value="ECO:0007669"/>
    <property type="project" value="TreeGrafter"/>
</dbReference>
<feature type="compositionally biased region" description="Low complexity" evidence="2">
    <location>
        <begin position="851"/>
        <end position="862"/>
    </location>
</feature>
<feature type="compositionally biased region" description="Polar residues" evidence="2">
    <location>
        <begin position="823"/>
        <end position="838"/>
    </location>
</feature>
<dbReference type="InterPro" id="IPR039786">
    <property type="entry name" value="EFR3"/>
</dbReference>
<organism evidence="3 4">
    <name type="scientific">Elsinoe batatas</name>
    <dbReference type="NCBI Taxonomy" id="2601811"/>
    <lineage>
        <taxon>Eukaryota</taxon>
        <taxon>Fungi</taxon>
        <taxon>Dikarya</taxon>
        <taxon>Ascomycota</taxon>
        <taxon>Pezizomycotina</taxon>
        <taxon>Dothideomycetes</taxon>
        <taxon>Dothideomycetidae</taxon>
        <taxon>Myriangiales</taxon>
        <taxon>Elsinoaceae</taxon>
        <taxon>Elsinoe</taxon>
    </lineage>
</organism>
<protein>
    <recommendedName>
        <fullName evidence="5">Protein EFR3</fullName>
    </recommendedName>
</protein>
<feature type="compositionally biased region" description="Gly residues" evidence="2">
    <location>
        <begin position="944"/>
        <end position="957"/>
    </location>
</feature>
<feature type="region of interest" description="Disordered" evidence="2">
    <location>
        <begin position="786"/>
        <end position="881"/>
    </location>
</feature>
<feature type="compositionally biased region" description="Polar residues" evidence="2">
    <location>
        <begin position="427"/>
        <end position="449"/>
    </location>
</feature>
<dbReference type="EMBL" id="JAESVG020000001">
    <property type="protein sequence ID" value="KAG8631926.1"/>
    <property type="molecule type" value="Genomic_DNA"/>
</dbReference>
<feature type="compositionally biased region" description="Low complexity" evidence="2">
    <location>
        <begin position="674"/>
        <end position="683"/>
    </location>
</feature>